<keyword evidence="3" id="KW-1185">Reference proteome</keyword>
<dbReference type="InParanoid" id="A0A177CKY8"/>
<sequence length="251" mass="28139">MHLRKHDKDLWQARGATPDWSLVDCNCTKPDKYDYGEEYGCEDDPLYPPQECSEGAWEGAKACVGLFTFGSAYGITPLREDALDRLCWYYNEVRTIGLAEIEDPAVGDDNWELTDPILPLPAKHCEHAYNQTPPGSPLRKLLVRAFCASHQPGHRGKFICVGFKTCCDFSTVYLHKDILQPVDPPQELLADVAACFASGVSSTYVVKGEDIACEKYPVLPPSDFHAHNSEQERQHCSKLPVDPNTRVHIEE</sequence>
<name>A0A177CKY8_9PLEO</name>
<dbReference type="AlphaFoldDB" id="A0A177CKY8"/>
<accession>A0A177CKY8</accession>
<feature type="region of interest" description="Disordered" evidence="1">
    <location>
        <begin position="231"/>
        <end position="251"/>
    </location>
</feature>
<protein>
    <submittedName>
        <fullName evidence="2">Uncharacterized protein</fullName>
    </submittedName>
</protein>
<dbReference type="EMBL" id="KV441551">
    <property type="protein sequence ID" value="OAG07520.1"/>
    <property type="molecule type" value="Genomic_DNA"/>
</dbReference>
<gene>
    <name evidence="2" type="ORF">CC84DRAFT_1175313</name>
</gene>
<dbReference type="RefSeq" id="XP_018037885.1">
    <property type="nucleotide sequence ID" value="XM_018180143.1"/>
</dbReference>
<proteinExistence type="predicted"/>
<dbReference type="Proteomes" id="UP000077069">
    <property type="component" value="Unassembled WGS sequence"/>
</dbReference>
<dbReference type="GeneID" id="28763629"/>
<evidence type="ECO:0000313" key="2">
    <source>
        <dbReference type="EMBL" id="OAG07520.1"/>
    </source>
</evidence>
<dbReference type="OrthoDB" id="3801064at2759"/>
<evidence type="ECO:0000256" key="1">
    <source>
        <dbReference type="SAM" id="MobiDB-lite"/>
    </source>
</evidence>
<evidence type="ECO:0000313" key="3">
    <source>
        <dbReference type="Proteomes" id="UP000077069"/>
    </source>
</evidence>
<organism evidence="2 3">
    <name type="scientific">Paraphaeosphaeria sporulosa</name>
    <dbReference type="NCBI Taxonomy" id="1460663"/>
    <lineage>
        <taxon>Eukaryota</taxon>
        <taxon>Fungi</taxon>
        <taxon>Dikarya</taxon>
        <taxon>Ascomycota</taxon>
        <taxon>Pezizomycotina</taxon>
        <taxon>Dothideomycetes</taxon>
        <taxon>Pleosporomycetidae</taxon>
        <taxon>Pleosporales</taxon>
        <taxon>Massarineae</taxon>
        <taxon>Didymosphaeriaceae</taxon>
        <taxon>Paraphaeosphaeria</taxon>
    </lineage>
</organism>
<reference evidence="2 3" key="1">
    <citation type="submission" date="2016-05" db="EMBL/GenBank/DDBJ databases">
        <title>Comparative analysis of secretome profiles of manganese(II)-oxidizing ascomycete fungi.</title>
        <authorList>
            <consortium name="DOE Joint Genome Institute"/>
            <person name="Zeiner C.A."/>
            <person name="Purvine S.O."/>
            <person name="Zink E.M."/>
            <person name="Wu S."/>
            <person name="Pasa-Tolic L."/>
            <person name="Chaput D.L."/>
            <person name="Haridas S."/>
            <person name="Grigoriev I.V."/>
            <person name="Santelli C.M."/>
            <person name="Hansel C.M."/>
        </authorList>
    </citation>
    <scope>NUCLEOTIDE SEQUENCE [LARGE SCALE GENOMIC DNA]</scope>
    <source>
        <strain evidence="2 3">AP3s5-JAC2a</strain>
    </source>
</reference>